<dbReference type="Proteomes" id="UP001281761">
    <property type="component" value="Unassembled WGS sequence"/>
</dbReference>
<dbReference type="EMBL" id="JARBJD010000194">
    <property type="protein sequence ID" value="KAK2947673.1"/>
    <property type="molecule type" value="Genomic_DNA"/>
</dbReference>
<accession>A0ABQ9X8V6</accession>
<keyword evidence="2" id="KW-1185">Reference proteome</keyword>
<organism evidence="1 2">
    <name type="scientific">Blattamonas nauphoetae</name>
    <dbReference type="NCBI Taxonomy" id="2049346"/>
    <lineage>
        <taxon>Eukaryota</taxon>
        <taxon>Metamonada</taxon>
        <taxon>Preaxostyla</taxon>
        <taxon>Oxymonadida</taxon>
        <taxon>Blattamonas</taxon>
    </lineage>
</organism>
<evidence type="ECO:0000313" key="1">
    <source>
        <dbReference type="EMBL" id="KAK2947673.1"/>
    </source>
</evidence>
<gene>
    <name evidence="1" type="ORF">BLNAU_17425</name>
</gene>
<protein>
    <submittedName>
        <fullName evidence="1">Uncharacterized protein</fullName>
    </submittedName>
</protein>
<name>A0ABQ9X8V6_9EUKA</name>
<comment type="caution">
    <text evidence="1">The sequence shown here is derived from an EMBL/GenBank/DDBJ whole genome shotgun (WGS) entry which is preliminary data.</text>
</comment>
<reference evidence="1 2" key="1">
    <citation type="journal article" date="2022" name="bioRxiv">
        <title>Genomics of Preaxostyla Flagellates Illuminates Evolutionary Transitions and the Path Towards Mitochondrial Loss.</title>
        <authorList>
            <person name="Novak L.V.F."/>
            <person name="Treitli S.C."/>
            <person name="Pyrih J."/>
            <person name="Halakuc P."/>
            <person name="Pipaliya S.V."/>
            <person name="Vacek V."/>
            <person name="Brzon O."/>
            <person name="Soukal P."/>
            <person name="Eme L."/>
            <person name="Dacks J.B."/>
            <person name="Karnkowska A."/>
            <person name="Elias M."/>
            <person name="Hampl V."/>
        </authorList>
    </citation>
    <scope>NUCLEOTIDE SEQUENCE [LARGE SCALE GENOMIC DNA]</scope>
    <source>
        <strain evidence="1">NAU3</strain>
        <tissue evidence="1">Gut</tissue>
    </source>
</reference>
<proteinExistence type="predicted"/>
<evidence type="ECO:0000313" key="2">
    <source>
        <dbReference type="Proteomes" id="UP001281761"/>
    </source>
</evidence>
<sequence length="229" mass="26032">MLAKVQYPLDETLQNKIVIFQNTLRPYWNRQEDGETQLKDPILNEDRTYTGAIDSLVKLMSFPYPNIVEAALSFSTGIFYQLFPSSQSRLVEDGFVPLIFSSREAPWNRHFVSVLGHYVVVPSIANLRFLHHDRHVLRGDQFAAFVILLCNILQIGLSLIMTREVLLSTRLLPTISLVFSSLDADDVSWFYLDKLNSSLDSIVTHGIVPAISLQSLFEPLNTEGFEDLI</sequence>